<dbReference type="RefSeq" id="WP_206090336.1">
    <property type="nucleotide sequence ID" value="NZ_CP065053.1"/>
</dbReference>
<organism evidence="1 2">
    <name type="scientific">Massilia antarctica</name>
    <dbReference type="NCBI Taxonomy" id="2765360"/>
    <lineage>
        <taxon>Bacteria</taxon>
        <taxon>Pseudomonadati</taxon>
        <taxon>Pseudomonadota</taxon>
        <taxon>Betaproteobacteria</taxon>
        <taxon>Burkholderiales</taxon>
        <taxon>Oxalobacteraceae</taxon>
        <taxon>Telluria group</taxon>
        <taxon>Massilia</taxon>
    </lineage>
</organism>
<dbReference type="EMBL" id="CP065053">
    <property type="protein sequence ID" value="QPI50664.1"/>
    <property type="molecule type" value="Genomic_DNA"/>
</dbReference>
<protein>
    <recommendedName>
        <fullName evidence="3">DUF2961 domain-containing protein</fullName>
    </recommendedName>
</protein>
<accession>A0AA48WFX7</accession>
<sequence>MQVVVERRSQCKEQSRHFANSSHPEQIQFSAHMKSHLNQSWLKLGKHVLLILAIAGFSTASFAEESLQVKCYAPQTSARPEKPQHAQTSGFIQFKTVSGKTWRLPDYAGGPLDPDVQCRAKQVYIRLWWNGIDLYEDISTTKAKLLLGPALLHADFRMLEFFGDFAEHPFRPVAPPLWTRKGIVELADHPSISVLPLAQYALEQSVPRDISDVNLWRPMFEFRHLTDGLGNSIRFTCDTGLKKSGAGVQLKKDPAFPTYTCISFFAISNQFSGHIRINEANFFADGELLIRKFNAKLTSFILN</sequence>
<proteinExistence type="predicted"/>
<evidence type="ECO:0000313" key="2">
    <source>
        <dbReference type="Proteomes" id="UP000662888"/>
    </source>
</evidence>
<evidence type="ECO:0008006" key="3">
    <source>
        <dbReference type="Google" id="ProtNLM"/>
    </source>
</evidence>
<dbReference type="Proteomes" id="UP000662888">
    <property type="component" value="Chromosome"/>
</dbReference>
<reference evidence="1 2" key="1">
    <citation type="submission" date="2020-11" db="EMBL/GenBank/DDBJ databases">
        <authorList>
            <person name="Sun Q."/>
        </authorList>
    </citation>
    <scope>NUCLEOTIDE SEQUENCE [LARGE SCALE GENOMIC DNA]</scope>
    <source>
        <strain evidence="1 2">P8398</strain>
    </source>
</reference>
<keyword evidence="2" id="KW-1185">Reference proteome</keyword>
<gene>
    <name evidence="1" type="ORF">IV454_03410</name>
</gene>
<name>A0AA48WFX7_9BURK</name>
<evidence type="ECO:0000313" key="1">
    <source>
        <dbReference type="EMBL" id="QPI50664.1"/>
    </source>
</evidence>